<evidence type="ECO:0000313" key="3">
    <source>
        <dbReference type="Proteomes" id="UP000279284"/>
    </source>
</evidence>
<dbReference type="Proteomes" id="UP000279284">
    <property type="component" value="Chromosome"/>
</dbReference>
<keyword evidence="1" id="KW-0812">Transmembrane</keyword>
<name>A0A3S4QBK1_9NEIS</name>
<evidence type="ECO:0000313" key="2">
    <source>
        <dbReference type="EMBL" id="VEF01908.1"/>
    </source>
</evidence>
<dbReference type="EMBL" id="LR134313">
    <property type="protein sequence ID" value="VEF01908.1"/>
    <property type="molecule type" value="Genomic_DNA"/>
</dbReference>
<keyword evidence="1" id="KW-1133">Transmembrane helix</keyword>
<organism evidence="2 3">
    <name type="scientific">Neisseria canis</name>
    <dbReference type="NCBI Taxonomy" id="493"/>
    <lineage>
        <taxon>Bacteria</taxon>
        <taxon>Pseudomonadati</taxon>
        <taxon>Pseudomonadota</taxon>
        <taxon>Betaproteobacteria</taxon>
        <taxon>Neisseriales</taxon>
        <taxon>Neisseriaceae</taxon>
        <taxon>Neisseria</taxon>
    </lineage>
</organism>
<evidence type="ECO:0000256" key="1">
    <source>
        <dbReference type="SAM" id="Phobius"/>
    </source>
</evidence>
<keyword evidence="3" id="KW-1185">Reference proteome</keyword>
<dbReference type="KEGG" id="nci:NCTC10296_01521"/>
<protein>
    <submittedName>
        <fullName evidence="2">Uncharacterized protein</fullName>
    </submittedName>
</protein>
<dbReference type="STRING" id="493.BWD07_01105"/>
<feature type="transmembrane region" description="Helical" evidence="1">
    <location>
        <begin position="154"/>
        <end position="176"/>
    </location>
</feature>
<accession>A0A3S4QBK1</accession>
<keyword evidence="1" id="KW-0472">Membrane</keyword>
<reference evidence="2 3" key="1">
    <citation type="submission" date="2018-12" db="EMBL/GenBank/DDBJ databases">
        <authorList>
            <consortium name="Pathogen Informatics"/>
        </authorList>
    </citation>
    <scope>NUCLEOTIDE SEQUENCE [LARGE SCALE GENOMIC DNA]</scope>
    <source>
        <strain evidence="2 3">NCTC10296</strain>
    </source>
</reference>
<sequence>MWLVRRKYKIVRVMLWVLLLSWLMLGVSMYQTGKVDWQSAKLYSEQGMAVSLDEEGKEFTAEKDGQTFTFFCGKHYPFCQALSRYENRHNVAANPQQRLLADLKYLGVSEGNVLLSASFTDELTQERVEQVYPKALVDGQVELLEKRAAGWANVFLYLRHILFTVFFLLLFIRLYIAVFERKILRRVEKEQD</sequence>
<dbReference type="AlphaFoldDB" id="A0A3S4QBK1"/>
<proteinExistence type="predicted"/>
<gene>
    <name evidence="2" type="ORF">NCTC10296_01521</name>
</gene>